<dbReference type="GO" id="GO:0008270">
    <property type="term" value="F:zinc ion binding"/>
    <property type="evidence" value="ECO:0007669"/>
    <property type="project" value="InterPro"/>
</dbReference>
<organism evidence="1">
    <name type="scientific">Anopheles darlingi</name>
    <name type="common">Mosquito</name>
    <dbReference type="NCBI Taxonomy" id="43151"/>
    <lineage>
        <taxon>Eukaryota</taxon>
        <taxon>Metazoa</taxon>
        <taxon>Ecdysozoa</taxon>
        <taxon>Arthropoda</taxon>
        <taxon>Hexapoda</taxon>
        <taxon>Insecta</taxon>
        <taxon>Pterygota</taxon>
        <taxon>Neoptera</taxon>
        <taxon>Endopterygota</taxon>
        <taxon>Diptera</taxon>
        <taxon>Nematocera</taxon>
        <taxon>Culicoidea</taxon>
        <taxon>Culicidae</taxon>
        <taxon>Anophelinae</taxon>
        <taxon>Anopheles</taxon>
    </lineage>
</organism>
<evidence type="ECO:0000313" key="1">
    <source>
        <dbReference type="EMBL" id="MBW65361.1"/>
    </source>
</evidence>
<sequence length="401" mass="45309">MGARSKPKPRRGRGVTIPLDEYQRLVKSDTKASGDITSQNPFDLLSDEESMEVISPAPATAGVPNSRTANRTEATAKSSHIKPFVETGTTVAAIHKVIVQAGVVNYTTNNTRKGIIVSVVNVTDYRALRRKFRENNVAFYTHQLPEDRTTKIVLFGLPEMEPKDIEEALREKNIVPAAIKTMNIRNKKYEEQAMYLLHFSAGTISLAELRNVRAVNHHRVYFEYYNSKKNPMQCRNCQKYGHGSANCYRQSVCVKCADTHKSQECPLTQASLNPDKKLSPNKLKCANCGEHHTANYSGCKARPTPKTPAQPRPKPFTYNSQRFPALHQHQFPEQTQRPMQPDFANLFKDHRRVPPQCDMFNDQEIGQIIEDVFAGMRAVSSKKDLITLVIKITAKYCFNNV</sequence>
<dbReference type="InterPro" id="IPR036875">
    <property type="entry name" value="Znf_CCHC_sf"/>
</dbReference>
<dbReference type="AlphaFoldDB" id="A0A2M4CJL1"/>
<dbReference type="GO" id="GO:0003676">
    <property type="term" value="F:nucleic acid binding"/>
    <property type="evidence" value="ECO:0007669"/>
    <property type="project" value="InterPro"/>
</dbReference>
<reference evidence="1" key="1">
    <citation type="submission" date="2018-01" db="EMBL/GenBank/DDBJ databases">
        <title>An insight into the sialome of Amazonian anophelines.</title>
        <authorList>
            <person name="Ribeiro J.M."/>
            <person name="Scarpassa V."/>
            <person name="Calvo E."/>
        </authorList>
    </citation>
    <scope>NUCLEOTIDE SEQUENCE</scope>
</reference>
<accession>A0A2M4CJL1</accession>
<protein>
    <submittedName>
        <fullName evidence="1">Putative rhomboid</fullName>
    </submittedName>
</protein>
<dbReference type="SUPFAM" id="SSF57756">
    <property type="entry name" value="Retrovirus zinc finger-like domains"/>
    <property type="match status" value="1"/>
</dbReference>
<proteinExistence type="predicted"/>
<dbReference type="EMBL" id="GGFL01001183">
    <property type="protein sequence ID" value="MBW65361.1"/>
    <property type="molecule type" value="Transcribed_RNA"/>
</dbReference>
<name>A0A2M4CJL1_ANODA</name>